<organism evidence="1 2">
    <name type="scientific">Strongyloides venezuelensis</name>
    <name type="common">Threadworm</name>
    <dbReference type="NCBI Taxonomy" id="75913"/>
    <lineage>
        <taxon>Eukaryota</taxon>
        <taxon>Metazoa</taxon>
        <taxon>Ecdysozoa</taxon>
        <taxon>Nematoda</taxon>
        <taxon>Chromadorea</taxon>
        <taxon>Rhabditida</taxon>
        <taxon>Tylenchina</taxon>
        <taxon>Panagrolaimomorpha</taxon>
        <taxon>Strongyloidoidea</taxon>
        <taxon>Strongyloididae</taxon>
        <taxon>Strongyloides</taxon>
    </lineage>
</organism>
<keyword evidence="1" id="KW-1185">Reference proteome</keyword>
<accession>A0A0K0FWS3</accession>
<dbReference type="WBParaSite" id="SVE_1687900.1">
    <property type="protein sequence ID" value="SVE_1687900.1"/>
    <property type="gene ID" value="SVE_1687900"/>
</dbReference>
<evidence type="ECO:0000313" key="2">
    <source>
        <dbReference type="WBParaSite" id="SVE_1687900.1"/>
    </source>
</evidence>
<dbReference type="Gene3D" id="2.60.40.3330">
    <property type="match status" value="1"/>
</dbReference>
<protein>
    <submittedName>
        <fullName evidence="2">GIY-YIG domain-containing protein</fullName>
    </submittedName>
</protein>
<dbReference type="InterPro" id="IPR038479">
    <property type="entry name" value="Transthyretin-like_sf"/>
</dbReference>
<name>A0A0K0FWS3_STRVS</name>
<reference evidence="1" key="1">
    <citation type="submission" date="2014-07" db="EMBL/GenBank/DDBJ databases">
        <authorList>
            <person name="Martin A.A"/>
            <person name="De Silva N."/>
        </authorList>
    </citation>
    <scope>NUCLEOTIDE SEQUENCE</scope>
</reference>
<proteinExistence type="predicted"/>
<reference evidence="2" key="2">
    <citation type="submission" date="2015-08" db="UniProtKB">
        <authorList>
            <consortium name="WormBaseParasite"/>
        </authorList>
    </citation>
    <scope>IDENTIFICATION</scope>
</reference>
<evidence type="ECO:0000313" key="1">
    <source>
        <dbReference type="Proteomes" id="UP000035680"/>
    </source>
</evidence>
<dbReference type="Proteomes" id="UP000035680">
    <property type="component" value="Unassembled WGS sequence"/>
</dbReference>
<dbReference type="AlphaFoldDB" id="A0A0K0FWS3"/>
<sequence length="108" mass="12896">MYGRGKGVYVAITTKALNTYRKHIVSEKIVEYNEEFFIAGSTKYYVKPILYLQIRHVCAAHQLRRLETISVRIPYNFIHKFGKRVFFWRIGILELSRLQIPRKQSYLI</sequence>